<dbReference type="PANTHER" id="PTHR43654:SF1">
    <property type="entry name" value="ISOPENTENYL PHOSPHATE KINASE"/>
    <property type="match status" value="1"/>
</dbReference>
<feature type="binding site" evidence="8">
    <location>
        <position position="16"/>
    </location>
    <ligand>
        <name>ATP</name>
        <dbReference type="ChEBI" id="CHEBI:30616"/>
    </ligand>
</feature>
<dbReference type="InterPro" id="IPR036974">
    <property type="entry name" value="PUA_sf"/>
</dbReference>
<keyword evidence="6 8" id="KW-0418">Kinase</keyword>
<reference evidence="10 11" key="1">
    <citation type="submission" date="2017-05" db="EMBL/GenBank/DDBJ databases">
        <authorList>
            <person name="Varghese N."/>
            <person name="Submissions S."/>
        </authorList>
    </citation>
    <scope>NUCLEOTIDE SEQUENCE [LARGE SCALE GENOMIC DNA]</scope>
    <source>
        <strain evidence="10 11">DSM 46834</strain>
    </source>
</reference>
<dbReference type="FunFam" id="3.40.1160.10:FF:000018">
    <property type="entry name" value="Glutamate 5-kinase"/>
    <property type="match status" value="1"/>
</dbReference>
<comment type="similarity">
    <text evidence="8">Belongs to the glutamate 5-kinase family.</text>
</comment>
<protein>
    <recommendedName>
        <fullName evidence="8">Glutamate 5-kinase</fullName>
        <ecNumber evidence="8">2.7.2.11</ecNumber>
    </recommendedName>
    <alternativeName>
        <fullName evidence="8">Gamma-glutamyl kinase</fullName>
        <shortName evidence="8">GK</shortName>
    </alternativeName>
</protein>
<comment type="subcellular location">
    <subcellularLocation>
        <location evidence="8">Cytoplasm</location>
    </subcellularLocation>
</comment>
<dbReference type="InterPro" id="IPR002478">
    <property type="entry name" value="PUA"/>
</dbReference>
<evidence type="ECO:0000256" key="5">
    <source>
        <dbReference type="ARBA" id="ARBA00022741"/>
    </source>
</evidence>
<evidence type="ECO:0000256" key="4">
    <source>
        <dbReference type="ARBA" id="ARBA00022679"/>
    </source>
</evidence>
<dbReference type="EC" id="2.7.2.11" evidence="8"/>
<sequence>MSARPSVARAGRVVVKVGSSSLTTLPGGLDAARLTALVDVLAAVRAQGREVVLVSSGAIAAGLAPLGVEGRPRDLATAQAAASVGQLRLVQTYADAFDRHGITVGQVLLTADDLTRRGHYRNARQTLERLLTLGVIPIVNENDTVATEEIRFGDNDRLAALVAHVAAADALVLLSDVDGVYDGDPRTGPAQLVDRVQGPSDLAAVTLGTARRNGVGTGGMATKVEAAFIASGAGVPVVVTSTPQAAAALAGERVGTLFEPSGRRPSGRQFWLRYASRPRGRLVLDDGAVRAVRERSASLLAAGVTAVDGDFLADDPVELVGPDGTVVARGLVAYDARELPALLGRRTPDLDPEYRREVVHRDEMVLVGRPRAAGRLPR</sequence>
<accession>A0A521F7I1</accession>
<dbReference type="RefSeq" id="WP_142459739.1">
    <property type="nucleotide sequence ID" value="NZ_FXTJ01000007.1"/>
</dbReference>
<dbReference type="Gene3D" id="2.30.130.10">
    <property type="entry name" value="PUA domain"/>
    <property type="match status" value="1"/>
</dbReference>
<keyword evidence="1 8" id="KW-0963">Cytoplasm</keyword>
<dbReference type="CDD" id="cd04242">
    <property type="entry name" value="AAK_G5K_ProB"/>
    <property type="match status" value="1"/>
</dbReference>
<evidence type="ECO:0000256" key="6">
    <source>
        <dbReference type="ARBA" id="ARBA00022777"/>
    </source>
</evidence>
<evidence type="ECO:0000256" key="1">
    <source>
        <dbReference type="ARBA" id="ARBA00022490"/>
    </source>
</evidence>
<dbReference type="InterPro" id="IPR036393">
    <property type="entry name" value="AceGlu_kinase-like_sf"/>
</dbReference>
<dbReference type="CDD" id="cd21157">
    <property type="entry name" value="PUA_G5K"/>
    <property type="match status" value="1"/>
</dbReference>
<keyword evidence="2 8" id="KW-0028">Amino-acid biosynthesis</keyword>
<feature type="domain" description="PUA" evidence="9">
    <location>
        <begin position="280"/>
        <end position="359"/>
    </location>
</feature>
<dbReference type="InterPro" id="IPR001048">
    <property type="entry name" value="Asp/Glu/Uridylate_kinase"/>
</dbReference>
<feature type="binding site" evidence="8">
    <location>
        <position position="155"/>
    </location>
    <ligand>
        <name>substrate</name>
    </ligand>
</feature>
<comment type="catalytic activity">
    <reaction evidence="8">
        <text>L-glutamate + ATP = L-glutamyl 5-phosphate + ADP</text>
        <dbReference type="Rhea" id="RHEA:14877"/>
        <dbReference type="ChEBI" id="CHEBI:29985"/>
        <dbReference type="ChEBI" id="CHEBI:30616"/>
        <dbReference type="ChEBI" id="CHEBI:58274"/>
        <dbReference type="ChEBI" id="CHEBI:456216"/>
        <dbReference type="EC" id="2.7.2.11"/>
    </reaction>
</comment>
<dbReference type="PIRSF" id="PIRSF000729">
    <property type="entry name" value="GK"/>
    <property type="match status" value="1"/>
</dbReference>
<keyword evidence="4 8" id="KW-0808">Transferase</keyword>
<dbReference type="SUPFAM" id="SSF53633">
    <property type="entry name" value="Carbamate kinase-like"/>
    <property type="match status" value="1"/>
</dbReference>
<evidence type="ECO:0000256" key="8">
    <source>
        <dbReference type="HAMAP-Rule" id="MF_00456"/>
    </source>
</evidence>
<gene>
    <name evidence="8" type="primary">proB</name>
    <name evidence="10" type="ORF">SAMN06273567_107136</name>
</gene>
<name>A0A521F7I1_9ACTN</name>
<dbReference type="InterPro" id="IPR011529">
    <property type="entry name" value="Glu_5kinase"/>
</dbReference>
<comment type="pathway">
    <text evidence="8">Amino-acid biosynthesis; L-proline biosynthesis; L-glutamate 5-semialdehyde from L-glutamate: step 1/2.</text>
</comment>
<evidence type="ECO:0000259" key="9">
    <source>
        <dbReference type="SMART" id="SM00359"/>
    </source>
</evidence>
<dbReference type="EMBL" id="FXTJ01000007">
    <property type="protein sequence ID" value="SMO92149.1"/>
    <property type="molecule type" value="Genomic_DNA"/>
</dbReference>
<evidence type="ECO:0000256" key="3">
    <source>
        <dbReference type="ARBA" id="ARBA00022650"/>
    </source>
</evidence>
<dbReference type="NCBIfam" id="TIGR01027">
    <property type="entry name" value="proB"/>
    <property type="match status" value="1"/>
</dbReference>
<dbReference type="SUPFAM" id="SSF88697">
    <property type="entry name" value="PUA domain-like"/>
    <property type="match status" value="1"/>
</dbReference>
<dbReference type="GO" id="GO:0055129">
    <property type="term" value="P:L-proline biosynthetic process"/>
    <property type="evidence" value="ECO:0007669"/>
    <property type="project" value="UniProtKB-UniRule"/>
</dbReference>
<keyword evidence="5 8" id="KW-0547">Nucleotide-binding</keyword>
<dbReference type="InterPro" id="IPR041739">
    <property type="entry name" value="G5K_ProB"/>
</dbReference>
<feature type="binding site" evidence="8">
    <location>
        <begin position="175"/>
        <end position="176"/>
    </location>
    <ligand>
        <name>ATP</name>
        <dbReference type="ChEBI" id="CHEBI:30616"/>
    </ligand>
</feature>
<dbReference type="AlphaFoldDB" id="A0A521F7I1"/>
<dbReference type="PROSITE" id="PS00902">
    <property type="entry name" value="GLUTAMATE_5_KINASE"/>
    <property type="match status" value="1"/>
</dbReference>
<evidence type="ECO:0000256" key="7">
    <source>
        <dbReference type="ARBA" id="ARBA00022840"/>
    </source>
</evidence>
<comment type="function">
    <text evidence="8">Catalyzes the transfer of a phosphate group to glutamate to form L-glutamate 5-phosphate.</text>
</comment>
<evidence type="ECO:0000313" key="11">
    <source>
        <dbReference type="Proteomes" id="UP000317484"/>
    </source>
</evidence>
<dbReference type="Pfam" id="PF00696">
    <property type="entry name" value="AA_kinase"/>
    <property type="match status" value="1"/>
</dbReference>
<dbReference type="PROSITE" id="PS50890">
    <property type="entry name" value="PUA"/>
    <property type="match status" value="1"/>
</dbReference>
<dbReference type="Pfam" id="PF01472">
    <property type="entry name" value="PUA"/>
    <property type="match status" value="1"/>
</dbReference>
<proteinExistence type="inferred from homology"/>
<feature type="binding site" evidence="8">
    <location>
        <begin position="217"/>
        <end position="223"/>
    </location>
    <ligand>
        <name>ATP</name>
        <dbReference type="ChEBI" id="CHEBI:30616"/>
    </ligand>
</feature>
<dbReference type="Gene3D" id="3.40.1160.10">
    <property type="entry name" value="Acetylglutamate kinase-like"/>
    <property type="match status" value="2"/>
</dbReference>
<dbReference type="Proteomes" id="UP000317484">
    <property type="component" value="Unassembled WGS sequence"/>
</dbReference>
<organism evidence="10 11">
    <name type="scientific">Geodermatophilus aquaeductus</name>
    <dbReference type="NCBI Taxonomy" id="1564161"/>
    <lineage>
        <taxon>Bacteria</taxon>
        <taxon>Bacillati</taxon>
        <taxon>Actinomycetota</taxon>
        <taxon>Actinomycetes</taxon>
        <taxon>Geodermatophilales</taxon>
        <taxon>Geodermatophilaceae</taxon>
        <taxon>Geodermatophilus</taxon>
    </lineage>
</organism>
<dbReference type="UniPathway" id="UPA00098">
    <property type="reaction ID" value="UER00359"/>
</dbReference>
<dbReference type="InterPro" id="IPR001057">
    <property type="entry name" value="Glu/AcGlu_kinase"/>
</dbReference>
<keyword evidence="11" id="KW-1185">Reference proteome</keyword>
<dbReference type="SMART" id="SM00359">
    <property type="entry name" value="PUA"/>
    <property type="match status" value="1"/>
</dbReference>
<evidence type="ECO:0000313" key="10">
    <source>
        <dbReference type="EMBL" id="SMO92149.1"/>
    </source>
</evidence>
<dbReference type="InterPro" id="IPR005715">
    <property type="entry name" value="Glu_5kinase/COase_Synthase"/>
</dbReference>
<dbReference type="HAMAP" id="MF_00456">
    <property type="entry name" value="ProB"/>
    <property type="match status" value="1"/>
</dbReference>
<dbReference type="GO" id="GO:0005524">
    <property type="term" value="F:ATP binding"/>
    <property type="evidence" value="ECO:0007669"/>
    <property type="project" value="UniProtKB-KW"/>
</dbReference>
<feature type="binding site" evidence="8">
    <location>
        <position position="143"/>
    </location>
    <ligand>
        <name>substrate</name>
    </ligand>
</feature>
<keyword evidence="7 8" id="KW-0067">ATP-binding</keyword>
<dbReference type="InterPro" id="IPR015947">
    <property type="entry name" value="PUA-like_sf"/>
</dbReference>
<dbReference type="InterPro" id="IPR019797">
    <property type="entry name" value="Glutamate_5-kinase_CS"/>
</dbReference>
<dbReference type="GO" id="GO:0003723">
    <property type="term" value="F:RNA binding"/>
    <property type="evidence" value="ECO:0007669"/>
    <property type="project" value="InterPro"/>
</dbReference>
<keyword evidence="3 8" id="KW-0641">Proline biosynthesis</keyword>
<evidence type="ECO:0000256" key="2">
    <source>
        <dbReference type="ARBA" id="ARBA00022605"/>
    </source>
</evidence>
<dbReference type="GO" id="GO:0005829">
    <property type="term" value="C:cytosol"/>
    <property type="evidence" value="ECO:0007669"/>
    <property type="project" value="TreeGrafter"/>
</dbReference>
<feature type="binding site" evidence="8">
    <location>
        <position position="56"/>
    </location>
    <ligand>
        <name>substrate</name>
    </ligand>
</feature>
<dbReference type="GO" id="GO:0004349">
    <property type="term" value="F:glutamate 5-kinase activity"/>
    <property type="evidence" value="ECO:0007669"/>
    <property type="project" value="UniProtKB-UniRule"/>
</dbReference>
<dbReference type="PRINTS" id="PR00474">
    <property type="entry name" value="GLU5KINASE"/>
</dbReference>
<dbReference type="PANTHER" id="PTHR43654">
    <property type="entry name" value="GLUTAMATE 5-KINASE"/>
    <property type="match status" value="1"/>
</dbReference>